<sequence length="359" mass="39050">MELNKSLDIFIPSVKNTYRIVIIFLFLFCLSCKKKPNQDVNPDLPVDVFVTFSNTFRPYGQYWKNGEMVELATPNVFASTRAIFVSDNDIHIVGDASSVGTNIIYSSSTGQYWKNGVVSNIENGIPAKLLYDVAVSEGDVHICGDGLNSKQLKLQAAYWKNGVAVPLDEAAVRGSRARAIFVAGKDVYVAGSLAFQNETAVYWKNGTVVTLGDPLNTSYANSVAVAEKNVYVAGSEGFKGGSRARYWRNGAGAYLTDGSEYSSEAVDIAVSGKDVYCVGNLQYYDNTRVAKLWKNGIVQNLPGAIRVSSVLVFNNDVYVAGEGSDNGIKSPMYWKNGVPVLLPNDSNGPFASSIFVKKR</sequence>
<gene>
    <name evidence="1" type="ORF">IEE83_08665</name>
</gene>
<reference evidence="2" key="1">
    <citation type="submission" date="2023-07" db="EMBL/GenBank/DDBJ databases">
        <title>Dyadobacter sp. nov 'subterranea' isolated from contaminted grondwater.</title>
        <authorList>
            <person name="Szabo I."/>
            <person name="Al-Omari J."/>
            <person name="Szerdahelyi S.G."/>
            <person name="Rado J."/>
        </authorList>
    </citation>
    <scope>NUCLEOTIDE SEQUENCE [LARGE SCALE GENOMIC DNA]</scope>
    <source>
        <strain evidence="2">UP-52</strain>
    </source>
</reference>
<proteinExistence type="predicted"/>
<name>A0ABR9W8Z7_9BACT</name>
<dbReference type="RefSeq" id="WP_379993047.1">
    <property type="nucleotide sequence ID" value="NZ_JBHSRU010000035.1"/>
</dbReference>
<dbReference type="Proteomes" id="UP000634134">
    <property type="component" value="Unassembled WGS sequence"/>
</dbReference>
<accession>A0ABR9W8Z7</accession>
<evidence type="ECO:0000313" key="1">
    <source>
        <dbReference type="EMBL" id="MBE9461952.1"/>
    </source>
</evidence>
<protein>
    <submittedName>
        <fullName evidence="1">Uncharacterized protein</fullName>
    </submittedName>
</protein>
<organism evidence="1 2">
    <name type="scientific">Dyadobacter subterraneus</name>
    <dbReference type="NCBI Taxonomy" id="2773304"/>
    <lineage>
        <taxon>Bacteria</taxon>
        <taxon>Pseudomonadati</taxon>
        <taxon>Bacteroidota</taxon>
        <taxon>Cytophagia</taxon>
        <taxon>Cytophagales</taxon>
        <taxon>Spirosomataceae</taxon>
        <taxon>Dyadobacter</taxon>
    </lineage>
</organism>
<dbReference type="EMBL" id="JACYGY010000001">
    <property type="protein sequence ID" value="MBE9461952.1"/>
    <property type="molecule type" value="Genomic_DNA"/>
</dbReference>
<keyword evidence="2" id="KW-1185">Reference proteome</keyword>
<evidence type="ECO:0000313" key="2">
    <source>
        <dbReference type="Proteomes" id="UP000634134"/>
    </source>
</evidence>
<comment type="caution">
    <text evidence="1">The sequence shown here is derived from an EMBL/GenBank/DDBJ whole genome shotgun (WGS) entry which is preliminary data.</text>
</comment>